<accession>A0A176W3Y5</accession>
<keyword evidence="2" id="KW-1185">Reference proteome</keyword>
<organism evidence="1 2">
    <name type="scientific">Marchantia polymorpha subsp. ruderalis</name>
    <dbReference type="NCBI Taxonomy" id="1480154"/>
    <lineage>
        <taxon>Eukaryota</taxon>
        <taxon>Viridiplantae</taxon>
        <taxon>Streptophyta</taxon>
        <taxon>Embryophyta</taxon>
        <taxon>Marchantiophyta</taxon>
        <taxon>Marchantiopsida</taxon>
        <taxon>Marchantiidae</taxon>
        <taxon>Marchantiales</taxon>
        <taxon>Marchantiaceae</taxon>
        <taxon>Marchantia</taxon>
    </lineage>
</organism>
<reference evidence="1" key="1">
    <citation type="submission" date="2016-03" db="EMBL/GenBank/DDBJ databases">
        <title>Mechanisms controlling the formation of the plant cell surface in tip-growing cells are functionally conserved among land plants.</title>
        <authorList>
            <person name="Honkanen S."/>
            <person name="Jones V.A."/>
            <person name="Morieri G."/>
            <person name="Champion C."/>
            <person name="Hetherington A.J."/>
            <person name="Kelly S."/>
            <person name="Saint-Marcoux D."/>
            <person name="Proust H."/>
            <person name="Prescott H."/>
            <person name="Dolan L."/>
        </authorList>
    </citation>
    <scope>NUCLEOTIDE SEQUENCE [LARGE SCALE GENOMIC DNA]</scope>
    <source>
        <tissue evidence="1">Whole gametophyte</tissue>
    </source>
</reference>
<name>A0A176W3Y5_MARPO</name>
<dbReference type="AlphaFoldDB" id="A0A176W3Y5"/>
<sequence length="93" mass="9918">MVSASKEMAVYCFDTLVAHYTGDVAPPPGFETGTFVDCSCRVCVLANRKLGPPFVPDEVEGNHEHSLLTSNCSSVTMQVYGGVGISMLSTLDE</sequence>
<proteinExistence type="predicted"/>
<dbReference type="EMBL" id="LVLJ01001919">
    <property type="protein sequence ID" value="OAE27353.1"/>
    <property type="molecule type" value="Genomic_DNA"/>
</dbReference>
<protein>
    <submittedName>
        <fullName evidence="1">Uncharacterized protein</fullName>
    </submittedName>
</protein>
<gene>
    <name evidence="1" type="ORF">AXG93_441s1140</name>
</gene>
<comment type="caution">
    <text evidence="1">The sequence shown here is derived from an EMBL/GenBank/DDBJ whole genome shotgun (WGS) entry which is preliminary data.</text>
</comment>
<dbReference type="Proteomes" id="UP000077202">
    <property type="component" value="Unassembled WGS sequence"/>
</dbReference>
<evidence type="ECO:0000313" key="1">
    <source>
        <dbReference type="EMBL" id="OAE27353.1"/>
    </source>
</evidence>
<evidence type="ECO:0000313" key="2">
    <source>
        <dbReference type="Proteomes" id="UP000077202"/>
    </source>
</evidence>